<evidence type="ECO:0000259" key="1">
    <source>
        <dbReference type="SMART" id="SM01037"/>
    </source>
</evidence>
<dbReference type="AlphaFoldDB" id="W9REG3"/>
<reference evidence="3" key="1">
    <citation type="submission" date="2013-01" db="EMBL/GenBank/DDBJ databases">
        <title>Draft Genome Sequence of a Mulberry Tree, Morus notabilis C.K. Schneid.</title>
        <authorList>
            <person name="He N."/>
            <person name="Zhao S."/>
        </authorList>
    </citation>
    <scope>NUCLEOTIDE SEQUENCE</scope>
</reference>
<proteinExistence type="predicted"/>
<evidence type="ECO:0000313" key="3">
    <source>
        <dbReference type="Proteomes" id="UP000030645"/>
    </source>
</evidence>
<dbReference type="InterPro" id="IPR051761">
    <property type="entry name" value="MLP-like_ligand-binding"/>
</dbReference>
<feature type="domain" description="Bet v I/Major latex protein" evidence="1">
    <location>
        <begin position="4"/>
        <end position="111"/>
    </location>
</feature>
<dbReference type="Gene3D" id="3.30.530.20">
    <property type="match status" value="2"/>
</dbReference>
<organism evidence="2 3">
    <name type="scientific">Morus notabilis</name>
    <dbReference type="NCBI Taxonomy" id="981085"/>
    <lineage>
        <taxon>Eukaryota</taxon>
        <taxon>Viridiplantae</taxon>
        <taxon>Streptophyta</taxon>
        <taxon>Embryophyta</taxon>
        <taxon>Tracheophyta</taxon>
        <taxon>Spermatophyta</taxon>
        <taxon>Magnoliopsida</taxon>
        <taxon>eudicotyledons</taxon>
        <taxon>Gunneridae</taxon>
        <taxon>Pentapetalae</taxon>
        <taxon>rosids</taxon>
        <taxon>fabids</taxon>
        <taxon>Rosales</taxon>
        <taxon>Moraceae</taxon>
        <taxon>Moreae</taxon>
        <taxon>Morus</taxon>
    </lineage>
</organism>
<protein>
    <submittedName>
        <fullName evidence="2">MLP-like protein 28</fullName>
    </submittedName>
</protein>
<keyword evidence="3" id="KW-1185">Reference proteome</keyword>
<dbReference type="Proteomes" id="UP000030645">
    <property type="component" value="Unassembled WGS sequence"/>
</dbReference>
<sequence length="209" mass="23815">MSSDLCGKLETDVEIKAFPSQFHHMFKHKPHHISNVSSGKIQGCDLHEGEWGTVGAVIYWNYFHGKMVIFTVIEGDLMEHFTGFLSLFKQIPKSVFVADVSKDLETHILEDHVFGKLETDVEIKASPSKFHHMFRHKPHHISNVSSDKIQGYDLQEGEWGTVGAVIYWNYFHVQSLSFSLFDMQNKQNKARGWGCRCGAGYTHSDAQIS</sequence>
<dbReference type="PANTHER" id="PTHR31907">
    <property type="entry name" value="MLP-LIKE PROTEIN 423"/>
    <property type="match status" value="1"/>
</dbReference>
<accession>W9REG3</accession>
<dbReference type="SUPFAM" id="SSF55961">
    <property type="entry name" value="Bet v1-like"/>
    <property type="match status" value="2"/>
</dbReference>
<dbReference type="GO" id="GO:0006952">
    <property type="term" value="P:defense response"/>
    <property type="evidence" value="ECO:0007669"/>
    <property type="project" value="InterPro"/>
</dbReference>
<dbReference type="EMBL" id="KE344077">
    <property type="protein sequence ID" value="EXB52999.1"/>
    <property type="molecule type" value="Genomic_DNA"/>
</dbReference>
<gene>
    <name evidence="2" type="ORF">L484_018883</name>
</gene>
<dbReference type="Pfam" id="PF00407">
    <property type="entry name" value="Bet_v_1"/>
    <property type="match status" value="2"/>
</dbReference>
<dbReference type="InterPro" id="IPR023393">
    <property type="entry name" value="START-like_dom_sf"/>
</dbReference>
<evidence type="ECO:0000313" key="2">
    <source>
        <dbReference type="EMBL" id="EXB52999.1"/>
    </source>
</evidence>
<dbReference type="InterPro" id="IPR000916">
    <property type="entry name" value="Bet_v_I/MLP"/>
</dbReference>
<dbReference type="SMART" id="SM01037">
    <property type="entry name" value="Bet_v_1"/>
    <property type="match status" value="1"/>
</dbReference>
<dbReference type="eggNOG" id="ENOG502RN75">
    <property type="taxonomic scope" value="Eukaryota"/>
</dbReference>
<name>W9REG3_9ROSA</name>